<comment type="caution">
    <text evidence="2">The sequence shown here is derived from an EMBL/GenBank/DDBJ whole genome shotgun (WGS) entry which is preliminary data.</text>
</comment>
<protein>
    <recommendedName>
        <fullName evidence="4">Protein Abitram</fullName>
    </recommendedName>
</protein>
<dbReference type="EMBL" id="BDGG01000009">
    <property type="protein sequence ID" value="GAV03223.1"/>
    <property type="molecule type" value="Genomic_DNA"/>
</dbReference>
<dbReference type="Proteomes" id="UP000186922">
    <property type="component" value="Unassembled WGS sequence"/>
</dbReference>
<accession>A0A1D1VSS7</accession>
<dbReference type="InterPro" id="IPR039169">
    <property type="entry name" value="Abitram"/>
</dbReference>
<dbReference type="PANTHER" id="PTHR13651:SF0">
    <property type="entry name" value="PROTEIN ABITRAM"/>
    <property type="match status" value="1"/>
</dbReference>
<gene>
    <name evidence="2" type="primary">RvY_13682-1</name>
    <name evidence="2" type="synonym">RvY_13682.1</name>
    <name evidence="2" type="ORF">RvY_13682</name>
</gene>
<dbReference type="STRING" id="947166.A0A1D1VSS7"/>
<proteinExistence type="predicted"/>
<dbReference type="AlphaFoldDB" id="A0A1D1VSS7"/>
<keyword evidence="3" id="KW-1185">Reference proteome</keyword>
<dbReference type="GO" id="GO:0005634">
    <property type="term" value="C:nucleus"/>
    <property type="evidence" value="ECO:0007669"/>
    <property type="project" value="TreeGrafter"/>
</dbReference>
<feature type="region of interest" description="Disordered" evidence="1">
    <location>
        <begin position="1"/>
        <end position="23"/>
    </location>
</feature>
<evidence type="ECO:0008006" key="4">
    <source>
        <dbReference type="Google" id="ProtNLM"/>
    </source>
</evidence>
<dbReference type="Gene3D" id="2.40.50.100">
    <property type="match status" value="1"/>
</dbReference>
<dbReference type="SUPFAM" id="SSF51230">
    <property type="entry name" value="Single hybrid motif"/>
    <property type="match status" value="1"/>
</dbReference>
<sequence>MTPQPSCNKIEEKSTAASSSIEHTNSKILKMMDPVAEPISNFRSRASRRLPQYVERNYSRLYAIDASPGSAEDVCYLCHTNALFILTLAPSHPVCRLLKTIREVKFQVDDGPDRAKSGGKGYRKKGAQFLSPNDVICNITCDDSTMYVVKSGIKGKLLEVNSRLATWPQLLTTHTASNGYIAIVIPNATDIEATQSSLQNEETYCRLRAAT</sequence>
<dbReference type="OrthoDB" id="48130at2759"/>
<reference evidence="2 3" key="1">
    <citation type="journal article" date="2016" name="Nat. Commun.">
        <title>Extremotolerant tardigrade genome and improved radiotolerance of human cultured cells by tardigrade-unique protein.</title>
        <authorList>
            <person name="Hashimoto T."/>
            <person name="Horikawa D.D."/>
            <person name="Saito Y."/>
            <person name="Kuwahara H."/>
            <person name="Kozuka-Hata H."/>
            <person name="Shin-I T."/>
            <person name="Minakuchi Y."/>
            <person name="Ohishi K."/>
            <person name="Motoyama A."/>
            <person name="Aizu T."/>
            <person name="Enomoto A."/>
            <person name="Kondo K."/>
            <person name="Tanaka S."/>
            <person name="Hara Y."/>
            <person name="Koshikawa S."/>
            <person name="Sagara H."/>
            <person name="Miura T."/>
            <person name="Yokobori S."/>
            <person name="Miyagawa K."/>
            <person name="Suzuki Y."/>
            <person name="Kubo T."/>
            <person name="Oyama M."/>
            <person name="Kohara Y."/>
            <person name="Fujiyama A."/>
            <person name="Arakawa K."/>
            <person name="Katayama T."/>
            <person name="Toyoda A."/>
            <person name="Kunieda T."/>
        </authorList>
    </citation>
    <scope>NUCLEOTIDE SEQUENCE [LARGE SCALE GENOMIC DNA]</scope>
    <source>
        <strain evidence="2 3">YOKOZUNA-1</strain>
    </source>
</reference>
<name>A0A1D1VSS7_RAMVA</name>
<dbReference type="PANTHER" id="PTHR13651">
    <property type="entry name" value="PROTEIN ABITRAM"/>
    <property type="match status" value="1"/>
</dbReference>
<evidence type="ECO:0000256" key="1">
    <source>
        <dbReference type="SAM" id="MobiDB-lite"/>
    </source>
</evidence>
<organism evidence="2 3">
    <name type="scientific">Ramazzottius varieornatus</name>
    <name type="common">Water bear</name>
    <name type="synonym">Tardigrade</name>
    <dbReference type="NCBI Taxonomy" id="947166"/>
    <lineage>
        <taxon>Eukaryota</taxon>
        <taxon>Metazoa</taxon>
        <taxon>Ecdysozoa</taxon>
        <taxon>Tardigrada</taxon>
        <taxon>Eutardigrada</taxon>
        <taxon>Parachela</taxon>
        <taxon>Hypsibioidea</taxon>
        <taxon>Ramazzottiidae</taxon>
        <taxon>Ramazzottius</taxon>
    </lineage>
</organism>
<evidence type="ECO:0000313" key="2">
    <source>
        <dbReference type="EMBL" id="GAV03223.1"/>
    </source>
</evidence>
<dbReference type="InterPro" id="IPR011053">
    <property type="entry name" value="Single_hybrid_motif"/>
</dbReference>
<evidence type="ECO:0000313" key="3">
    <source>
        <dbReference type="Proteomes" id="UP000186922"/>
    </source>
</evidence>